<keyword evidence="6 11" id="KW-0812">Transmembrane</keyword>
<dbReference type="Pfam" id="PF00672">
    <property type="entry name" value="HAMP"/>
    <property type="match status" value="1"/>
</dbReference>
<dbReference type="InterPro" id="IPR036097">
    <property type="entry name" value="HisK_dim/P_sf"/>
</dbReference>
<evidence type="ECO:0000256" key="1">
    <source>
        <dbReference type="ARBA" id="ARBA00000085"/>
    </source>
</evidence>
<keyword evidence="9" id="KW-0902">Two-component regulatory system</keyword>
<dbReference type="InterPro" id="IPR003594">
    <property type="entry name" value="HATPase_dom"/>
</dbReference>
<evidence type="ECO:0000256" key="10">
    <source>
        <dbReference type="ARBA" id="ARBA00023136"/>
    </source>
</evidence>
<dbReference type="EC" id="2.7.13.3" evidence="3"/>
<organism evidence="14 15">
    <name type="scientific">Actinomadura rudentiformis</name>
    <dbReference type="NCBI Taxonomy" id="359158"/>
    <lineage>
        <taxon>Bacteria</taxon>
        <taxon>Bacillati</taxon>
        <taxon>Actinomycetota</taxon>
        <taxon>Actinomycetes</taxon>
        <taxon>Streptosporangiales</taxon>
        <taxon>Thermomonosporaceae</taxon>
        <taxon>Actinomadura</taxon>
    </lineage>
</organism>
<dbReference type="OrthoDB" id="9786919at2"/>
<evidence type="ECO:0000256" key="2">
    <source>
        <dbReference type="ARBA" id="ARBA00004236"/>
    </source>
</evidence>
<dbReference type="CDD" id="cd06225">
    <property type="entry name" value="HAMP"/>
    <property type="match status" value="1"/>
</dbReference>
<dbReference type="SUPFAM" id="SSF55874">
    <property type="entry name" value="ATPase domain of HSP90 chaperone/DNA topoisomerase II/histidine kinase"/>
    <property type="match status" value="1"/>
</dbReference>
<evidence type="ECO:0000256" key="6">
    <source>
        <dbReference type="ARBA" id="ARBA00022692"/>
    </source>
</evidence>
<keyword evidence="15" id="KW-1185">Reference proteome</keyword>
<evidence type="ECO:0000313" key="14">
    <source>
        <dbReference type="EMBL" id="KAB2352385.1"/>
    </source>
</evidence>
<dbReference type="Gene3D" id="3.30.565.10">
    <property type="entry name" value="Histidine kinase-like ATPase, C-terminal domain"/>
    <property type="match status" value="1"/>
</dbReference>
<gene>
    <name evidence="14" type="ORF">F8566_01465</name>
</gene>
<dbReference type="RefSeq" id="WP_151557144.1">
    <property type="nucleotide sequence ID" value="NZ_WBMT01000001.1"/>
</dbReference>
<dbReference type="InterPro" id="IPR005467">
    <property type="entry name" value="His_kinase_dom"/>
</dbReference>
<dbReference type="PANTHER" id="PTHR45436:SF5">
    <property type="entry name" value="SENSOR HISTIDINE KINASE TRCS"/>
    <property type="match status" value="1"/>
</dbReference>
<feature type="domain" description="Histidine kinase" evidence="12">
    <location>
        <begin position="237"/>
        <end position="448"/>
    </location>
</feature>
<dbReference type="GO" id="GO:0000155">
    <property type="term" value="F:phosphorelay sensor kinase activity"/>
    <property type="evidence" value="ECO:0007669"/>
    <property type="project" value="InterPro"/>
</dbReference>
<dbReference type="PANTHER" id="PTHR45436">
    <property type="entry name" value="SENSOR HISTIDINE KINASE YKOH"/>
    <property type="match status" value="1"/>
</dbReference>
<dbReference type="FunFam" id="1.10.287.130:FF:000001">
    <property type="entry name" value="Two-component sensor histidine kinase"/>
    <property type="match status" value="1"/>
</dbReference>
<dbReference type="PROSITE" id="PS50885">
    <property type="entry name" value="HAMP"/>
    <property type="match status" value="1"/>
</dbReference>
<feature type="transmembrane region" description="Helical" evidence="11">
    <location>
        <begin position="12"/>
        <end position="35"/>
    </location>
</feature>
<name>A0A6H9Z9M4_9ACTN</name>
<evidence type="ECO:0000259" key="13">
    <source>
        <dbReference type="PROSITE" id="PS50885"/>
    </source>
</evidence>
<dbReference type="Proteomes" id="UP000468735">
    <property type="component" value="Unassembled WGS sequence"/>
</dbReference>
<dbReference type="SMART" id="SM00388">
    <property type="entry name" value="HisKA"/>
    <property type="match status" value="1"/>
</dbReference>
<dbReference type="InterPro" id="IPR003661">
    <property type="entry name" value="HisK_dim/P_dom"/>
</dbReference>
<proteinExistence type="predicted"/>
<accession>A0A6H9Z9M4</accession>
<feature type="domain" description="HAMP" evidence="13">
    <location>
        <begin position="176"/>
        <end position="229"/>
    </location>
</feature>
<keyword evidence="10 11" id="KW-0472">Membrane</keyword>
<dbReference type="InterPro" id="IPR036890">
    <property type="entry name" value="HATPase_C_sf"/>
</dbReference>
<dbReference type="Gene3D" id="6.10.340.10">
    <property type="match status" value="1"/>
</dbReference>
<dbReference type="PROSITE" id="PS50109">
    <property type="entry name" value="HIS_KIN"/>
    <property type="match status" value="1"/>
</dbReference>
<comment type="catalytic activity">
    <reaction evidence="1">
        <text>ATP + protein L-histidine = ADP + protein N-phospho-L-histidine.</text>
        <dbReference type="EC" id="2.7.13.3"/>
    </reaction>
</comment>
<comment type="subcellular location">
    <subcellularLocation>
        <location evidence="2">Cell membrane</location>
    </subcellularLocation>
</comment>
<evidence type="ECO:0000256" key="7">
    <source>
        <dbReference type="ARBA" id="ARBA00022777"/>
    </source>
</evidence>
<dbReference type="GO" id="GO:0005886">
    <property type="term" value="C:plasma membrane"/>
    <property type="evidence" value="ECO:0007669"/>
    <property type="project" value="UniProtKB-SubCell"/>
</dbReference>
<evidence type="ECO:0000259" key="12">
    <source>
        <dbReference type="PROSITE" id="PS50109"/>
    </source>
</evidence>
<keyword evidence="4" id="KW-0597">Phosphoprotein</keyword>
<keyword evidence="5" id="KW-0808">Transferase</keyword>
<dbReference type="Pfam" id="PF00512">
    <property type="entry name" value="HisKA"/>
    <property type="match status" value="1"/>
</dbReference>
<evidence type="ECO:0000256" key="8">
    <source>
        <dbReference type="ARBA" id="ARBA00022989"/>
    </source>
</evidence>
<dbReference type="PRINTS" id="PR00344">
    <property type="entry name" value="BCTRLSENSOR"/>
</dbReference>
<reference evidence="14 15" key="1">
    <citation type="submission" date="2019-09" db="EMBL/GenBank/DDBJ databases">
        <title>Actinomadura physcomitrii sp. nov., a novel actinomycete isolated from moss [Physcomitrium sphaericum (Ludw) Fuernr].</title>
        <authorList>
            <person name="Zhuang X."/>
            <person name="Liu C."/>
        </authorList>
    </citation>
    <scope>NUCLEOTIDE SEQUENCE [LARGE SCALE GENOMIC DNA]</scope>
    <source>
        <strain evidence="14 15">HMC1</strain>
    </source>
</reference>
<dbReference type="AlphaFoldDB" id="A0A6H9Z9M4"/>
<dbReference type="Pfam" id="PF02518">
    <property type="entry name" value="HATPase_c"/>
    <property type="match status" value="1"/>
</dbReference>
<evidence type="ECO:0000313" key="15">
    <source>
        <dbReference type="Proteomes" id="UP000468735"/>
    </source>
</evidence>
<dbReference type="SUPFAM" id="SSF47384">
    <property type="entry name" value="Homodimeric domain of signal transducing histidine kinase"/>
    <property type="match status" value="1"/>
</dbReference>
<evidence type="ECO:0000256" key="9">
    <source>
        <dbReference type="ARBA" id="ARBA00023012"/>
    </source>
</evidence>
<sequence length="448" mass="46710">MRLIPGTLRGRVTLVAAVGAAGVLVICLGVLFVTLDRQLWSALDSGLDSRAGDLAAAVRAGDLAELSEDPIAQLYAPDGRLIGGSASVQGRLLTPHEVQEVRGAVRTTRSVTLGPGEGRVSARLLFQRVTPGDRVLAVGVSAEPVHAARDRLALVLFVAAPPLVGLLALAARAVVRTALRPVGALTREASEISSLEAERRLPEVPGDDEIARLARTLNGMLARLQVAAERERAFVDDASHELRTPIAVLRGELELALAAAGGDREVLHSLRAAAGEADRLSRLAEDLLLLARARAGSLIVRTEPVDLLDLGAAEADRLGSLYGLRTEVSGDPVVVEADPDRLSQILANLAANSAAAGARTIRIEIRDGRDAVTLRVADDGPGFPPRLLTAAFARFTRGDDARGRSTSGAGLGLSIVRAVVTAHRGTVTADNGEPLGGAVVTVRLPHAP</sequence>
<dbReference type="InterPro" id="IPR004358">
    <property type="entry name" value="Sig_transdc_His_kin-like_C"/>
</dbReference>
<protein>
    <recommendedName>
        <fullName evidence="3">histidine kinase</fullName>
        <ecNumber evidence="3">2.7.13.3</ecNumber>
    </recommendedName>
</protein>
<evidence type="ECO:0000256" key="5">
    <source>
        <dbReference type="ARBA" id="ARBA00022679"/>
    </source>
</evidence>
<dbReference type="SMART" id="SM00387">
    <property type="entry name" value="HATPase_c"/>
    <property type="match status" value="1"/>
</dbReference>
<dbReference type="SUPFAM" id="SSF158472">
    <property type="entry name" value="HAMP domain-like"/>
    <property type="match status" value="1"/>
</dbReference>
<evidence type="ECO:0000256" key="3">
    <source>
        <dbReference type="ARBA" id="ARBA00012438"/>
    </source>
</evidence>
<dbReference type="InterPro" id="IPR003660">
    <property type="entry name" value="HAMP_dom"/>
</dbReference>
<dbReference type="EMBL" id="WBMT01000001">
    <property type="protein sequence ID" value="KAB2352385.1"/>
    <property type="molecule type" value="Genomic_DNA"/>
</dbReference>
<keyword evidence="7" id="KW-0418">Kinase</keyword>
<dbReference type="InterPro" id="IPR050428">
    <property type="entry name" value="TCS_sensor_his_kinase"/>
</dbReference>
<evidence type="ECO:0000256" key="11">
    <source>
        <dbReference type="SAM" id="Phobius"/>
    </source>
</evidence>
<keyword evidence="8 11" id="KW-1133">Transmembrane helix</keyword>
<evidence type="ECO:0000256" key="4">
    <source>
        <dbReference type="ARBA" id="ARBA00022553"/>
    </source>
</evidence>
<dbReference type="SMART" id="SM00304">
    <property type="entry name" value="HAMP"/>
    <property type="match status" value="1"/>
</dbReference>
<dbReference type="Gene3D" id="1.10.287.130">
    <property type="match status" value="1"/>
</dbReference>
<comment type="caution">
    <text evidence="14">The sequence shown here is derived from an EMBL/GenBank/DDBJ whole genome shotgun (WGS) entry which is preliminary data.</text>
</comment>
<dbReference type="CDD" id="cd00082">
    <property type="entry name" value="HisKA"/>
    <property type="match status" value="1"/>
</dbReference>